<dbReference type="CDD" id="cd08070">
    <property type="entry name" value="MPN_like"/>
    <property type="match status" value="1"/>
</dbReference>
<evidence type="ECO:0000256" key="5">
    <source>
        <dbReference type="ARBA" id="ARBA00023049"/>
    </source>
</evidence>
<dbReference type="PANTHER" id="PTHR34858">
    <property type="entry name" value="CYSO-CYSTEINE PEPTIDASE"/>
    <property type="match status" value="1"/>
</dbReference>
<organism evidence="7 8">
    <name type="scientific">Varunaivibrio sulfuroxidans</name>
    <dbReference type="NCBI Taxonomy" id="1773489"/>
    <lineage>
        <taxon>Bacteria</taxon>
        <taxon>Pseudomonadati</taxon>
        <taxon>Pseudomonadota</taxon>
        <taxon>Alphaproteobacteria</taxon>
        <taxon>Rhodospirillales</taxon>
        <taxon>Magnetovibrionaceae</taxon>
        <taxon>Varunaivibrio</taxon>
    </lineage>
</organism>
<evidence type="ECO:0000313" key="7">
    <source>
        <dbReference type="EMBL" id="TCS62519.1"/>
    </source>
</evidence>
<keyword evidence="4" id="KW-0862">Zinc</keyword>
<dbReference type="InterPro" id="IPR051929">
    <property type="entry name" value="VirAsm_ModProt"/>
</dbReference>
<dbReference type="EMBL" id="SLZW01000005">
    <property type="protein sequence ID" value="TCS62519.1"/>
    <property type="molecule type" value="Genomic_DNA"/>
</dbReference>
<keyword evidence="1" id="KW-0645">Protease</keyword>
<name>A0A4R3J995_9PROT</name>
<proteinExistence type="predicted"/>
<dbReference type="Pfam" id="PF14464">
    <property type="entry name" value="Prok-JAB"/>
    <property type="match status" value="1"/>
</dbReference>
<sequence>MIHLGAAHLAEIQDHARAAYPRECCGLLSGYGGERDDEDIHITDVTPSPNIAWENGGAPSFDRFEVDPKVRFDLMRALENAAVPGDETRRLVGHYHSHPNQVAQPSPRDIDMAFEPDLIWLIVGVDARGARRPKAFRIDRETRSIAPLTIRIDED</sequence>
<dbReference type="GO" id="GO:0008235">
    <property type="term" value="F:metalloexopeptidase activity"/>
    <property type="evidence" value="ECO:0007669"/>
    <property type="project" value="TreeGrafter"/>
</dbReference>
<comment type="caution">
    <text evidence="7">The sequence shown here is derived from an EMBL/GenBank/DDBJ whole genome shotgun (WGS) entry which is preliminary data.</text>
</comment>
<evidence type="ECO:0000256" key="3">
    <source>
        <dbReference type="ARBA" id="ARBA00022801"/>
    </source>
</evidence>
<dbReference type="SMART" id="SM00232">
    <property type="entry name" value="JAB_MPN"/>
    <property type="match status" value="1"/>
</dbReference>
<dbReference type="InterPro" id="IPR028090">
    <property type="entry name" value="JAB_dom_prok"/>
</dbReference>
<dbReference type="RefSeq" id="WP_165886303.1">
    <property type="nucleotide sequence ID" value="NZ_CP119676.1"/>
</dbReference>
<evidence type="ECO:0000256" key="2">
    <source>
        <dbReference type="ARBA" id="ARBA00022723"/>
    </source>
</evidence>
<evidence type="ECO:0000259" key="6">
    <source>
        <dbReference type="SMART" id="SM00232"/>
    </source>
</evidence>
<protein>
    <submittedName>
        <fullName evidence="7">Proteasome lid subunit RPN8/RPN11</fullName>
    </submittedName>
</protein>
<reference evidence="7 8" key="1">
    <citation type="submission" date="2019-03" db="EMBL/GenBank/DDBJ databases">
        <title>Genomic Encyclopedia of Type Strains, Phase IV (KMG-IV): sequencing the most valuable type-strain genomes for metagenomic binning, comparative biology and taxonomic classification.</title>
        <authorList>
            <person name="Goeker M."/>
        </authorList>
    </citation>
    <scope>NUCLEOTIDE SEQUENCE [LARGE SCALE GENOMIC DNA]</scope>
    <source>
        <strain evidence="7 8">DSM 101688</strain>
    </source>
</reference>
<gene>
    <name evidence="7" type="ORF">EDD55_10564</name>
</gene>
<dbReference type="Gene3D" id="3.40.140.10">
    <property type="entry name" value="Cytidine Deaminase, domain 2"/>
    <property type="match status" value="1"/>
</dbReference>
<keyword evidence="5" id="KW-0482">Metalloprotease</keyword>
<keyword evidence="7" id="KW-0647">Proteasome</keyword>
<evidence type="ECO:0000256" key="1">
    <source>
        <dbReference type="ARBA" id="ARBA00022670"/>
    </source>
</evidence>
<dbReference type="InterPro" id="IPR000555">
    <property type="entry name" value="JAMM/MPN+_dom"/>
</dbReference>
<keyword evidence="3" id="KW-0378">Hydrolase</keyword>
<dbReference type="SUPFAM" id="SSF102712">
    <property type="entry name" value="JAB1/MPN domain"/>
    <property type="match status" value="1"/>
</dbReference>
<dbReference type="PANTHER" id="PTHR34858:SF1">
    <property type="entry name" value="CYSO-CYSTEINE PEPTIDASE"/>
    <property type="match status" value="1"/>
</dbReference>
<dbReference type="AlphaFoldDB" id="A0A4R3J995"/>
<dbReference type="GO" id="GO:0000502">
    <property type="term" value="C:proteasome complex"/>
    <property type="evidence" value="ECO:0007669"/>
    <property type="project" value="UniProtKB-KW"/>
</dbReference>
<evidence type="ECO:0000256" key="4">
    <source>
        <dbReference type="ARBA" id="ARBA00022833"/>
    </source>
</evidence>
<evidence type="ECO:0000313" key="8">
    <source>
        <dbReference type="Proteomes" id="UP000295304"/>
    </source>
</evidence>
<feature type="domain" description="JAB1/MPN/MOV34 metalloenzyme" evidence="6">
    <location>
        <begin position="1"/>
        <end position="141"/>
    </location>
</feature>
<dbReference type="GO" id="GO:0008270">
    <property type="term" value="F:zinc ion binding"/>
    <property type="evidence" value="ECO:0007669"/>
    <property type="project" value="TreeGrafter"/>
</dbReference>
<keyword evidence="2" id="KW-0479">Metal-binding</keyword>
<dbReference type="Proteomes" id="UP000295304">
    <property type="component" value="Unassembled WGS sequence"/>
</dbReference>
<keyword evidence="8" id="KW-1185">Reference proteome</keyword>
<dbReference type="GO" id="GO:0006508">
    <property type="term" value="P:proteolysis"/>
    <property type="evidence" value="ECO:0007669"/>
    <property type="project" value="UniProtKB-KW"/>
</dbReference>
<accession>A0A4R3J995</accession>